<feature type="domain" description="Aminotransferase-like plant mobile" evidence="1">
    <location>
        <begin position="59"/>
        <end position="113"/>
    </location>
</feature>
<dbReference type="Proteomes" id="UP001604336">
    <property type="component" value="Unassembled WGS sequence"/>
</dbReference>
<evidence type="ECO:0000313" key="2">
    <source>
        <dbReference type="EMBL" id="KAL2471507.1"/>
    </source>
</evidence>
<organism evidence="2 3">
    <name type="scientific">Abeliophyllum distichum</name>
    <dbReference type="NCBI Taxonomy" id="126358"/>
    <lineage>
        <taxon>Eukaryota</taxon>
        <taxon>Viridiplantae</taxon>
        <taxon>Streptophyta</taxon>
        <taxon>Embryophyta</taxon>
        <taxon>Tracheophyta</taxon>
        <taxon>Spermatophyta</taxon>
        <taxon>Magnoliopsida</taxon>
        <taxon>eudicotyledons</taxon>
        <taxon>Gunneridae</taxon>
        <taxon>Pentapetalae</taxon>
        <taxon>asterids</taxon>
        <taxon>lamiids</taxon>
        <taxon>Lamiales</taxon>
        <taxon>Oleaceae</taxon>
        <taxon>Forsythieae</taxon>
        <taxon>Abeliophyllum</taxon>
    </lineage>
</organism>
<dbReference type="InterPro" id="IPR019557">
    <property type="entry name" value="AminoTfrase-like_pln_mobile"/>
</dbReference>
<dbReference type="Pfam" id="PF10536">
    <property type="entry name" value="PMD"/>
    <property type="match status" value="1"/>
</dbReference>
<evidence type="ECO:0000259" key="1">
    <source>
        <dbReference type="Pfam" id="PF10536"/>
    </source>
</evidence>
<evidence type="ECO:0000313" key="3">
    <source>
        <dbReference type="Proteomes" id="UP001604336"/>
    </source>
</evidence>
<reference evidence="3" key="1">
    <citation type="submission" date="2024-07" db="EMBL/GenBank/DDBJ databases">
        <title>Two chromosome-level genome assemblies of Korean endemic species Abeliophyllum distichum and Forsythia ovata (Oleaceae).</title>
        <authorList>
            <person name="Jang H."/>
        </authorList>
    </citation>
    <scope>NUCLEOTIDE SEQUENCE [LARGE SCALE GENOMIC DNA]</scope>
</reference>
<gene>
    <name evidence="2" type="ORF">Adt_39643</name>
</gene>
<dbReference type="EMBL" id="JBFOLK010000012">
    <property type="protein sequence ID" value="KAL2471507.1"/>
    <property type="molecule type" value="Genomic_DNA"/>
</dbReference>
<accession>A0ABD1Q5P3</accession>
<proteinExistence type="predicted"/>
<comment type="caution">
    <text evidence="2">The sequence shown here is derived from an EMBL/GenBank/DDBJ whole genome shotgun (WGS) entry which is preliminary data.</text>
</comment>
<name>A0ABD1Q5P3_9LAMI</name>
<protein>
    <submittedName>
        <fullName evidence="2">Dihydroxy-1</fullName>
    </submittedName>
</protein>
<sequence length="197" mass="23326">MAIILRVIISERVNQREIKWESVLSCSGEASYLPKFWEWSVWIHKLLVKINLPKLDFAVYSATNKYLRPNSMYKALHEVWCPDTNTFITTNGEIGISLWDIRKITGFSIRGDYYEESIRRKLTEFTILIGLSFEDDYVPNLRKNKPFKEVMESKPHKEGQRIVKDRIQRPIVTDKPKEILHRDKSYWNSSLSIDEEE</sequence>
<dbReference type="AlphaFoldDB" id="A0ABD1Q5P3"/>
<keyword evidence="3" id="KW-1185">Reference proteome</keyword>